<sequence length="649" mass="67388">MTRPGDAEWSVLELDSDPVPGDPESFEEITRAYQELARTTQEAHDLLAGGGQIDVGQGKAMEAFKDLIGKLPPRLDTMAHSYAAAADAYLRYLPSLEEAQTMSLRALDQARQASGDQGAAQAALSSAQAALTALTGDTDAAKAAKDKADDDVTAAQNRADDARQALDQAKSLLGQATALRDQAAHAAAETLRHLAKDAPQRSLWEKIAEAFHAFIEFLRSTVIEWITTVLDVLSVIASFIFPPLGEAIGLLSGAIDLASAVLGGNPAEIGLAAGGMALGLIPGGRIAARFMKFAVKGSGALSGTVKGGIEGATRGLNGGGATKGLDAGATSYGPGKTIKGAFSSAGKNLSDLAARFKPGTKADENTIVGRNRFGFKTRFNIDDVRAEPLTNSDGKQIGVSFPLSARDSETRAAWAKVDTNVSTGKYRGPDLAPDGRAVFKSVPGERPTEAAGGRKDGPQPDFEFDQLRRAPWAGDASDPMFVMAHSSPNDVGLLLKNGKKVNVSGAEFAKVLHHNTVFKDASGANPDSSIAMIACSFGAKDGKVAPGFSQVMQDLGNNRQIFAATDTVWTTRPKDFQGKVGFPGSDFATIAVSNKGEFRPLVSPGGGAPHPSPAAAPPAAAPPAAAPPAATPPQLPPLDFGDPLLDFST</sequence>
<organism evidence="4 5">
    <name type="scientific">Micromonospora costi</name>
    <dbReference type="NCBI Taxonomy" id="1530042"/>
    <lineage>
        <taxon>Bacteria</taxon>
        <taxon>Bacillati</taxon>
        <taxon>Actinomycetota</taxon>
        <taxon>Actinomycetes</taxon>
        <taxon>Micromonosporales</taxon>
        <taxon>Micromonosporaceae</taxon>
        <taxon>Micromonospora</taxon>
    </lineage>
</organism>
<keyword evidence="1" id="KW-0175">Coiled coil</keyword>
<dbReference type="OrthoDB" id="3314917at2"/>
<reference evidence="4 5" key="1">
    <citation type="journal article" date="2015" name="Int. J. Syst. Evol. Microbiol.">
        <title>Micromonospora costi sp. nov., isolated from a leaf of Costus speciosus.</title>
        <authorList>
            <person name="Thawai C."/>
        </authorList>
    </citation>
    <scope>NUCLEOTIDE SEQUENCE [LARGE SCALE GENOMIC DNA]</scope>
    <source>
        <strain evidence="4 5">CS1-12</strain>
    </source>
</reference>
<keyword evidence="5" id="KW-1185">Reference proteome</keyword>
<dbReference type="EMBL" id="RBAN01000007">
    <property type="protein sequence ID" value="RKN51570.1"/>
    <property type="molecule type" value="Genomic_DNA"/>
</dbReference>
<feature type="compositionally biased region" description="Pro residues" evidence="2">
    <location>
        <begin position="610"/>
        <end position="636"/>
    </location>
</feature>
<dbReference type="InterPro" id="IPR049082">
    <property type="entry name" value="T7SS_signal"/>
</dbReference>
<evidence type="ECO:0000313" key="5">
    <source>
        <dbReference type="Proteomes" id="UP000279968"/>
    </source>
</evidence>
<comment type="caution">
    <text evidence="4">The sequence shown here is derived from an EMBL/GenBank/DDBJ whole genome shotgun (WGS) entry which is preliminary data.</text>
</comment>
<gene>
    <name evidence="4" type="ORF">D7193_29960</name>
</gene>
<evidence type="ECO:0000259" key="3">
    <source>
        <dbReference type="Pfam" id="PF21725"/>
    </source>
</evidence>
<dbReference type="RefSeq" id="WP_120782995.1">
    <property type="nucleotide sequence ID" value="NZ_JBHLUP010000009.1"/>
</dbReference>
<feature type="compositionally biased region" description="Basic and acidic residues" evidence="2">
    <location>
        <begin position="446"/>
        <end position="458"/>
    </location>
</feature>
<evidence type="ECO:0000256" key="1">
    <source>
        <dbReference type="SAM" id="Coils"/>
    </source>
</evidence>
<dbReference type="AlphaFoldDB" id="A0A3A9ZTP5"/>
<feature type="region of interest" description="Disordered" evidence="2">
    <location>
        <begin position="425"/>
        <end position="460"/>
    </location>
</feature>
<evidence type="ECO:0000256" key="2">
    <source>
        <dbReference type="SAM" id="MobiDB-lite"/>
    </source>
</evidence>
<dbReference type="Proteomes" id="UP000279968">
    <property type="component" value="Unassembled WGS sequence"/>
</dbReference>
<accession>A0A3A9ZTP5</accession>
<dbReference type="Pfam" id="PF21725">
    <property type="entry name" value="T7SS_signal"/>
    <property type="match status" value="1"/>
</dbReference>
<proteinExistence type="predicted"/>
<protein>
    <recommendedName>
        <fullName evidence="3">Putative T7SS secretion signal domain-containing protein</fullName>
    </recommendedName>
</protein>
<feature type="coiled-coil region" evidence="1">
    <location>
        <begin position="145"/>
        <end position="172"/>
    </location>
</feature>
<feature type="region of interest" description="Disordered" evidence="2">
    <location>
        <begin position="601"/>
        <end position="649"/>
    </location>
</feature>
<evidence type="ECO:0000313" key="4">
    <source>
        <dbReference type="EMBL" id="RKN51570.1"/>
    </source>
</evidence>
<feature type="domain" description="Putative T7SS secretion signal" evidence="3">
    <location>
        <begin position="19"/>
        <end position="200"/>
    </location>
</feature>
<feature type="region of interest" description="Disordered" evidence="2">
    <location>
        <begin position="1"/>
        <end position="23"/>
    </location>
</feature>
<feature type="compositionally biased region" description="Low complexity" evidence="2">
    <location>
        <begin position="637"/>
        <end position="649"/>
    </location>
</feature>
<name>A0A3A9ZTP5_9ACTN</name>